<protein>
    <submittedName>
        <fullName evidence="1">Uncharacterized protein</fullName>
    </submittedName>
</protein>
<dbReference type="Proteomes" id="UP000435243">
    <property type="component" value="Unassembled WGS sequence"/>
</dbReference>
<evidence type="ECO:0000313" key="2">
    <source>
        <dbReference type="Proteomes" id="UP000435243"/>
    </source>
</evidence>
<comment type="caution">
    <text evidence="1">The sequence shown here is derived from an EMBL/GenBank/DDBJ whole genome shotgun (WGS) entry which is preliminary data.</text>
</comment>
<accession>A0A844ZLQ9</accession>
<sequence length="193" mass="20720">MRLLIAAICILPLAACDRPEPAPVQRIALANVRTSSPQVMLESPDTSTAAWVVNQSGQAIHFGEADQDPLITLDCRLQQSPPQLAIIRHAPARPGLSALFPVIGNGMRSRFLVDAKLTDGEWRWEATLPADDPQLDVFTGPRDITATLPGGGMLEIAGSRIPGEFVTWCRAGGQVMQAQDDEQAQASTEEAAE</sequence>
<organism evidence="1 2">
    <name type="scientific">Alteraurantiacibacter aestuarii</name>
    <dbReference type="NCBI Taxonomy" id="650004"/>
    <lineage>
        <taxon>Bacteria</taxon>
        <taxon>Pseudomonadati</taxon>
        <taxon>Pseudomonadota</taxon>
        <taxon>Alphaproteobacteria</taxon>
        <taxon>Sphingomonadales</taxon>
        <taxon>Erythrobacteraceae</taxon>
        <taxon>Alteraurantiacibacter</taxon>
    </lineage>
</organism>
<proteinExistence type="predicted"/>
<dbReference type="OrthoDB" id="7391054at2"/>
<dbReference type="RefSeq" id="WP_160589917.1">
    <property type="nucleotide sequence ID" value="NZ_BAAAFP010000002.1"/>
</dbReference>
<gene>
    <name evidence="1" type="ORF">GRI32_04415</name>
</gene>
<reference evidence="1 2" key="1">
    <citation type="submission" date="2019-12" db="EMBL/GenBank/DDBJ databases">
        <title>Genomic-based taxomic classification of the family Erythrobacteraceae.</title>
        <authorList>
            <person name="Xu L."/>
        </authorList>
    </citation>
    <scope>NUCLEOTIDE SEQUENCE [LARGE SCALE GENOMIC DNA]</scope>
    <source>
        <strain evidence="1 2">JCM 16339</strain>
    </source>
</reference>
<dbReference type="AlphaFoldDB" id="A0A844ZLQ9"/>
<dbReference type="EMBL" id="WTYY01000002">
    <property type="protein sequence ID" value="MXO87980.1"/>
    <property type="molecule type" value="Genomic_DNA"/>
</dbReference>
<evidence type="ECO:0000313" key="1">
    <source>
        <dbReference type="EMBL" id="MXO87980.1"/>
    </source>
</evidence>
<name>A0A844ZLQ9_9SPHN</name>
<keyword evidence="2" id="KW-1185">Reference proteome</keyword>